<evidence type="ECO:0000313" key="1">
    <source>
        <dbReference type="EMBL" id="JAH87792.1"/>
    </source>
</evidence>
<accession>A0A0E9WBS6</accession>
<dbReference type="AlphaFoldDB" id="A0A0E9WBS6"/>
<protein>
    <submittedName>
        <fullName evidence="1">Uncharacterized protein</fullName>
    </submittedName>
</protein>
<proteinExistence type="predicted"/>
<name>A0A0E9WBS6_ANGAN</name>
<reference evidence="1" key="2">
    <citation type="journal article" date="2015" name="Fish Shellfish Immunol.">
        <title>Early steps in the European eel (Anguilla anguilla)-Vibrio vulnificus interaction in the gills: Role of the RtxA13 toxin.</title>
        <authorList>
            <person name="Callol A."/>
            <person name="Pajuelo D."/>
            <person name="Ebbesson L."/>
            <person name="Teles M."/>
            <person name="MacKenzie S."/>
            <person name="Amaro C."/>
        </authorList>
    </citation>
    <scope>NUCLEOTIDE SEQUENCE</scope>
</reference>
<organism evidence="1">
    <name type="scientific">Anguilla anguilla</name>
    <name type="common">European freshwater eel</name>
    <name type="synonym">Muraena anguilla</name>
    <dbReference type="NCBI Taxonomy" id="7936"/>
    <lineage>
        <taxon>Eukaryota</taxon>
        <taxon>Metazoa</taxon>
        <taxon>Chordata</taxon>
        <taxon>Craniata</taxon>
        <taxon>Vertebrata</taxon>
        <taxon>Euteleostomi</taxon>
        <taxon>Actinopterygii</taxon>
        <taxon>Neopterygii</taxon>
        <taxon>Teleostei</taxon>
        <taxon>Anguilliformes</taxon>
        <taxon>Anguillidae</taxon>
        <taxon>Anguilla</taxon>
    </lineage>
</organism>
<dbReference type="EMBL" id="GBXM01020785">
    <property type="protein sequence ID" value="JAH87792.1"/>
    <property type="molecule type" value="Transcribed_RNA"/>
</dbReference>
<sequence length="84" mass="10323">MLLIYLTHYTSVFFPVYCTTLKVFHIYNMDTLKHAGKYFRLPNKKTLEFFYTKYAFQFKYIFFNFLMIQSLCKDLFSNKTNFSF</sequence>
<reference evidence="1" key="1">
    <citation type="submission" date="2014-11" db="EMBL/GenBank/DDBJ databases">
        <authorList>
            <person name="Amaro Gonzalez C."/>
        </authorList>
    </citation>
    <scope>NUCLEOTIDE SEQUENCE</scope>
</reference>